<dbReference type="EMBL" id="JAEIJD010000016">
    <property type="protein sequence ID" value="MBI6630902.1"/>
    <property type="molecule type" value="Genomic_DNA"/>
</dbReference>
<reference evidence="2" key="1">
    <citation type="submission" date="2020-12" db="EMBL/GenBank/DDBJ databases">
        <title>Pontibaca salina gen. nov., sp. nov., isolated from marine sediment.</title>
        <authorList>
            <person name="Bo J."/>
            <person name="Wang S."/>
            <person name="Song X."/>
            <person name="Du Z."/>
        </authorList>
    </citation>
    <scope>NUCLEOTIDE SEQUENCE</scope>
    <source>
        <strain evidence="2">S1109L</strain>
    </source>
</reference>
<organism evidence="2 3">
    <name type="scientific">Pontibaca salina</name>
    <dbReference type="NCBI Taxonomy" id="2795731"/>
    <lineage>
        <taxon>Bacteria</taxon>
        <taxon>Pseudomonadati</taxon>
        <taxon>Pseudomonadota</taxon>
        <taxon>Alphaproteobacteria</taxon>
        <taxon>Rhodobacterales</taxon>
        <taxon>Roseobacteraceae</taxon>
        <taxon>Pontibaca</taxon>
    </lineage>
</organism>
<keyword evidence="1" id="KW-0472">Membrane</keyword>
<gene>
    <name evidence="2" type="ORF">JAO82_13545</name>
</gene>
<keyword evidence="1" id="KW-0812">Transmembrane</keyword>
<feature type="transmembrane region" description="Helical" evidence="1">
    <location>
        <begin position="17"/>
        <end position="40"/>
    </location>
</feature>
<evidence type="ECO:0000313" key="2">
    <source>
        <dbReference type="EMBL" id="MBI6630902.1"/>
    </source>
</evidence>
<keyword evidence="1" id="KW-1133">Transmembrane helix</keyword>
<dbReference type="RefSeq" id="WP_198686927.1">
    <property type="nucleotide sequence ID" value="NZ_JAEIJD010000016.1"/>
</dbReference>
<evidence type="ECO:0000313" key="3">
    <source>
        <dbReference type="Proteomes" id="UP000613255"/>
    </source>
</evidence>
<name>A0A934HSC6_9RHOB</name>
<dbReference type="Proteomes" id="UP000613255">
    <property type="component" value="Unassembled WGS sequence"/>
</dbReference>
<evidence type="ECO:0000256" key="1">
    <source>
        <dbReference type="SAM" id="Phobius"/>
    </source>
</evidence>
<accession>A0A934HSC6</accession>
<comment type="caution">
    <text evidence="2">The sequence shown here is derived from an EMBL/GenBank/DDBJ whole genome shotgun (WGS) entry which is preliminary data.</text>
</comment>
<dbReference type="AlphaFoldDB" id="A0A934HSC6"/>
<feature type="transmembrane region" description="Helical" evidence="1">
    <location>
        <begin position="46"/>
        <end position="71"/>
    </location>
</feature>
<protein>
    <submittedName>
        <fullName evidence="2">Uncharacterized protein</fullName>
    </submittedName>
</protein>
<proteinExistence type="predicted"/>
<keyword evidence="3" id="KW-1185">Reference proteome</keyword>
<sequence length="79" mass="8896">MTQTHPELSRSRRWRDVAFFSLGLPTLFCIVAVPAVPVAITPFEAVLIDFAVLLWIVAFTLFIARIGAWLFRPGPQENP</sequence>